<name>A0ABW2WPW7_9ACTN</name>
<evidence type="ECO:0000313" key="2">
    <source>
        <dbReference type="EMBL" id="MFD0623270.1"/>
    </source>
</evidence>
<comment type="caution">
    <text evidence="2">The sequence shown here is derived from an EMBL/GenBank/DDBJ whole genome shotgun (WGS) entry which is preliminary data.</text>
</comment>
<gene>
    <name evidence="2" type="ORF">ACFQ2K_11125</name>
</gene>
<protein>
    <submittedName>
        <fullName evidence="2">Uncharacterized protein</fullName>
    </submittedName>
</protein>
<feature type="transmembrane region" description="Helical" evidence="1">
    <location>
        <begin position="42"/>
        <end position="61"/>
    </location>
</feature>
<evidence type="ECO:0000256" key="1">
    <source>
        <dbReference type="SAM" id="Phobius"/>
    </source>
</evidence>
<keyword evidence="1" id="KW-0472">Membrane</keyword>
<sequence>MRRVTARGQPANAMVGVLPGGAAFSAAWAFRQLPLRGVEQVVAAALLVVSGAFAALSLFVFPSAGAFTAG</sequence>
<accession>A0ABW2WPW7</accession>
<keyword evidence="1" id="KW-0812">Transmembrane</keyword>
<organism evidence="2 3">
    <name type="scientific">Streptomyces sanglieri</name>
    <dbReference type="NCBI Taxonomy" id="193460"/>
    <lineage>
        <taxon>Bacteria</taxon>
        <taxon>Bacillati</taxon>
        <taxon>Actinomycetota</taxon>
        <taxon>Actinomycetes</taxon>
        <taxon>Kitasatosporales</taxon>
        <taxon>Streptomycetaceae</taxon>
        <taxon>Streptomyces</taxon>
    </lineage>
</organism>
<reference evidence="3" key="1">
    <citation type="journal article" date="2019" name="Int. J. Syst. Evol. Microbiol.">
        <title>The Global Catalogue of Microorganisms (GCM) 10K type strain sequencing project: providing services to taxonomists for standard genome sequencing and annotation.</title>
        <authorList>
            <consortium name="The Broad Institute Genomics Platform"/>
            <consortium name="The Broad Institute Genome Sequencing Center for Infectious Disease"/>
            <person name="Wu L."/>
            <person name="Ma J."/>
        </authorList>
    </citation>
    <scope>NUCLEOTIDE SEQUENCE [LARGE SCALE GENOMIC DNA]</scope>
    <source>
        <strain evidence="3">JCM 12607</strain>
    </source>
</reference>
<feature type="transmembrane region" description="Helical" evidence="1">
    <location>
        <begin position="12"/>
        <end position="30"/>
    </location>
</feature>
<keyword evidence="3" id="KW-1185">Reference proteome</keyword>
<proteinExistence type="predicted"/>
<evidence type="ECO:0000313" key="3">
    <source>
        <dbReference type="Proteomes" id="UP001596915"/>
    </source>
</evidence>
<dbReference type="Proteomes" id="UP001596915">
    <property type="component" value="Unassembled WGS sequence"/>
</dbReference>
<keyword evidence="1" id="KW-1133">Transmembrane helix</keyword>
<dbReference type="EMBL" id="JBHTGL010000008">
    <property type="protein sequence ID" value="MFD0623270.1"/>
    <property type="molecule type" value="Genomic_DNA"/>
</dbReference>